<sequence length="384" mass="39636">MVSAASTGEALADGRWDPLAGVRAADSPDLDVLLTGSVFLDLVFTGLADVPTPGTEIWADGMGSSPGGICNLAVATSRLGLRTGLAAGFGADVYGDWCWDVLSRQEHVDLSLSRQFADTHSAVTVSVAHSGDRSMITHGHPVPMSADELIGTPPASAAAIAELSLMTHDAGTEPWWLQAAAQGTKVFADVGWDPTGAWDTATLDALGSCHAFMPNQVEAMAYTRTDSPQAALHALADRVPLAVVTCGADGAMAIDASTGEQAHVPALSVLAIDPTGAGDVFGAALVLGSVAGWSLGDRLAFSALCSALAVQQFGGSLSAPGWGDISDWWTVTKASVGGVDPDVVDRYRFLDTLVPPFPVRMVRRAHATIATQSDLPELHPATLS</sequence>
<name>A0AAU8DNT7_9ACTN</name>
<dbReference type="InterPro" id="IPR052562">
    <property type="entry name" value="Ketohexokinase-related"/>
</dbReference>
<proteinExistence type="predicted"/>
<dbReference type="InterPro" id="IPR029056">
    <property type="entry name" value="Ribokinase-like"/>
</dbReference>
<evidence type="ECO:0000256" key="1">
    <source>
        <dbReference type="ARBA" id="ARBA00022679"/>
    </source>
</evidence>
<evidence type="ECO:0000256" key="2">
    <source>
        <dbReference type="ARBA" id="ARBA00022777"/>
    </source>
</evidence>
<dbReference type="PROSITE" id="PS00584">
    <property type="entry name" value="PFKB_KINASES_2"/>
    <property type="match status" value="1"/>
</dbReference>
<dbReference type="Gene3D" id="3.40.1190.20">
    <property type="match status" value="1"/>
</dbReference>
<dbReference type="Pfam" id="PF00294">
    <property type="entry name" value="PfkB"/>
    <property type="match status" value="1"/>
</dbReference>
<dbReference type="PANTHER" id="PTHR42774">
    <property type="entry name" value="PHOSPHOTRANSFERASE SYSTEM TRANSPORT PROTEIN"/>
    <property type="match status" value="1"/>
</dbReference>
<accession>A0AAU8DNT7</accession>
<dbReference type="GO" id="GO:0016301">
    <property type="term" value="F:kinase activity"/>
    <property type="evidence" value="ECO:0007669"/>
    <property type="project" value="UniProtKB-KW"/>
</dbReference>
<keyword evidence="1" id="KW-0808">Transferase</keyword>
<organism evidence="4">
    <name type="scientific">Nakamurella sp. A5-74</name>
    <dbReference type="NCBI Taxonomy" id="3158264"/>
    <lineage>
        <taxon>Bacteria</taxon>
        <taxon>Bacillati</taxon>
        <taxon>Actinomycetota</taxon>
        <taxon>Actinomycetes</taxon>
        <taxon>Nakamurellales</taxon>
        <taxon>Nakamurellaceae</taxon>
        <taxon>Nakamurella</taxon>
    </lineage>
</organism>
<evidence type="ECO:0000259" key="3">
    <source>
        <dbReference type="Pfam" id="PF00294"/>
    </source>
</evidence>
<dbReference type="RefSeq" id="WP_353649547.1">
    <property type="nucleotide sequence ID" value="NZ_CP159218.1"/>
</dbReference>
<feature type="domain" description="Carbohydrate kinase PfkB" evidence="3">
    <location>
        <begin position="60"/>
        <end position="320"/>
    </location>
</feature>
<protein>
    <submittedName>
        <fullName evidence="4">PfkB family carbohydrate kinase</fullName>
    </submittedName>
</protein>
<keyword evidence="2 4" id="KW-0418">Kinase</keyword>
<evidence type="ECO:0000313" key="4">
    <source>
        <dbReference type="EMBL" id="XCG63932.1"/>
    </source>
</evidence>
<gene>
    <name evidence="4" type="ORF">ABLG96_00860</name>
</gene>
<dbReference type="InterPro" id="IPR011611">
    <property type="entry name" value="PfkB_dom"/>
</dbReference>
<reference evidence="4" key="1">
    <citation type="submission" date="2024-05" db="EMBL/GenBank/DDBJ databases">
        <authorList>
            <person name="Cai S.Y."/>
            <person name="Jin L.M."/>
            <person name="Li H.R."/>
        </authorList>
    </citation>
    <scope>NUCLEOTIDE SEQUENCE</scope>
    <source>
        <strain evidence="4">A5-74</strain>
    </source>
</reference>
<dbReference type="SUPFAM" id="SSF53613">
    <property type="entry name" value="Ribokinase-like"/>
    <property type="match status" value="1"/>
</dbReference>
<dbReference type="EMBL" id="CP159218">
    <property type="protein sequence ID" value="XCG63932.1"/>
    <property type="molecule type" value="Genomic_DNA"/>
</dbReference>
<dbReference type="InterPro" id="IPR002173">
    <property type="entry name" value="Carboh/pur_kinase_PfkB_CS"/>
</dbReference>
<dbReference type="PANTHER" id="PTHR42774:SF3">
    <property type="entry name" value="KETOHEXOKINASE"/>
    <property type="match status" value="1"/>
</dbReference>
<dbReference type="AlphaFoldDB" id="A0AAU8DNT7"/>